<dbReference type="Gene3D" id="3.60.110.10">
    <property type="entry name" value="Carbon-nitrogen hydrolase"/>
    <property type="match status" value="1"/>
</dbReference>
<dbReference type="RefSeq" id="WP_094324816.1">
    <property type="nucleotide sequence ID" value="NZ_CP022347.1"/>
</dbReference>
<keyword evidence="1 3" id="KW-0378">Hydrolase</keyword>
<dbReference type="GO" id="GO:0033388">
    <property type="term" value="P:putrescine biosynthetic process from arginine"/>
    <property type="evidence" value="ECO:0007669"/>
    <property type="project" value="TreeGrafter"/>
</dbReference>
<proteinExistence type="predicted"/>
<organism evidence="3 4">
    <name type="scientific">Campylobacter avium LMG 24591</name>
    <dbReference type="NCBI Taxonomy" id="522484"/>
    <lineage>
        <taxon>Bacteria</taxon>
        <taxon>Pseudomonadati</taxon>
        <taxon>Campylobacterota</taxon>
        <taxon>Epsilonproteobacteria</taxon>
        <taxon>Campylobacterales</taxon>
        <taxon>Campylobacteraceae</taxon>
        <taxon>Campylobacter</taxon>
    </lineage>
</organism>
<accession>A0A222MVU4</accession>
<feature type="domain" description="CN hydrolase" evidence="2">
    <location>
        <begin position="4"/>
        <end position="240"/>
    </location>
</feature>
<dbReference type="OrthoDB" id="5357560at2"/>
<gene>
    <name evidence="3" type="ORF">CAV_0361</name>
</gene>
<dbReference type="Pfam" id="PF00795">
    <property type="entry name" value="CN_hydrolase"/>
    <property type="match status" value="1"/>
</dbReference>
<sequence length="261" mass="30372">MNKIAALQLPTLALSESRLDYYLKASKDNGANLVVLGEYVLNSFFTELLSMPKNMIKEQSLAKKESLIKFAKKYDIKIIAPFISVENKGLKKLCLMVSKDEVKSYEQQILMPYSHWNEEKFFINSCKKLKLFSFDYNDIKCAVCFGFEAHFDFFWNQIKAKKIDLLILPTASTFNSEQRWLEMLKTRAFLSSCAILRVNRVGKANNDDKWNFYGNTLYINAFAELTECLKDKEEMLIIQAEKSSEARKLWKFDSIARKYNS</sequence>
<dbReference type="AlphaFoldDB" id="A0A222MVU4"/>
<name>A0A222MVU4_9BACT</name>
<dbReference type="InterPro" id="IPR050345">
    <property type="entry name" value="Aliph_Amidase/BUP"/>
</dbReference>
<dbReference type="InterPro" id="IPR036526">
    <property type="entry name" value="C-N_Hydrolase_sf"/>
</dbReference>
<dbReference type="Proteomes" id="UP000201169">
    <property type="component" value="Chromosome"/>
</dbReference>
<evidence type="ECO:0000313" key="4">
    <source>
        <dbReference type="Proteomes" id="UP000201169"/>
    </source>
</evidence>
<evidence type="ECO:0000313" key="3">
    <source>
        <dbReference type="EMBL" id="ASQ30029.1"/>
    </source>
</evidence>
<dbReference type="SUPFAM" id="SSF56317">
    <property type="entry name" value="Carbon-nitrogen hydrolase"/>
    <property type="match status" value="1"/>
</dbReference>
<dbReference type="PANTHER" id="PTHR43674">
    <property type="entry name" value="NITRILASE C965.09-RELATED"/>
    <property type="match status" value="1"/>
</dbReference>
<dbReference type="PANTHER" id="PTHR43674:SF2">
    <property type="entry name" value="BETA-UREIDOPROPIONASE"/>
    <property type="match status" value="1"/>
</dbReference>
<evidence type="ECO:0000256" key="1">
    <source>
        <dbReference type="ARBA" id="ARBA00022801"/>
    </source>
</evidence>
<keyword evidence="4" id="KW-1185">Reference proteome</keyword>
<dbReference type="KEGG" id="cavi:CAV_0361"/>
<evidence type="ECO:0000259" key="2">
    <source>
        <dbReference type="Pfam" id="PF00795"/>
    </source>
</evidence>
<dbReference type="EMBL" id="CP022347">
    <property type="protein sequence ID" value="ASQ30029.1"/>
    <property type="molecule type" value="Genomic_DNA"/>
</dbReference>
<protein>
    <submittedName>
        <fullName evidence="3">Hydrolase, carbon-nitrogen family</fullName>
    </submittedName>
</protein>
<dbReference type="InterPro" id="IPR003010">
    <property type="entry name" value="C-N_Hydrolase"/>
</dbReference>
<dbReference type="GO" id="GO:0050126">
    <property type="term" value="F:N-carbamoylputrescine amidase activity"/>
    <property type="evidence" value="ECO:0007669"/>
    <property type="project" value="TreeGrafter"/>
</dbReference>
<reference evidence="3 4" key="1">
    <citation type="submission" date="2017-07" db="EMBL/GenBank/DDBJ databases">
        <title>Analysis of two Campylobacter avium genomes and identification of a novel hippuricase gene.</title>
        <authorList>
            <person name="Miller W.G."/>
            <person name="Chapman M.H."/>
            <person name="Yee E."/>
            <person name="Revez J."/>
            <person name="Bono J.L."/>
            <person name="Rossi M."/>
        </authorList>
    </citation>
    <scope>NUCLEOTIDE SEQUENCE [LARGE SCALE GENOMIC DNA]</scope>
    <source>
        <strain evidence="3 4">LMG 24591</strain>
    </source>
</reference>
<dbReference type="CDD" id="cd07197">
    <property type="entry name" value="nitrilase"/>
    <property type="match status" value="1"/>
</dbReference>